<keyword evidence="5 10" id="KW-0812">Transmembrane</keyword>
<organism evidence="11 12">
    <name type="scientific">Jeotgalibacillus soli</name>
    <dbReference type="NCBI Taxonomy" id="889306"/>
    <lineage>
        <taxon>Bacteria</taxon>
        <taxon>Bacillati</taxon>
        <taxon>Bacillota</taxon>
        <taxon>Bacilli</taxon>
        <taxon>Bacillales</taxon>
        <taxon>Caryophanaceae</taxon>
        <taxon>Jeotgalibacillus</taxon>
    </lineage>
</organism>
<evidence type="ECO:0000256" key="5">
    <source>
        <dbReference type="ARBA" id="ARBA00022692"/>
    </source>
</evidence>
<comment type="subcellular location">
    <subcellularLocation>
        <location evidence="1 10">Cell membrane</location>
        <topology evidence="1 10">Multi-pass membrane protein</topology>
    </subcellularLocation>
</comment>
<dbReference type="AlphaFoldDB" id="A0A0C2RPA5"/>
<dbReference type="NCBIfam" id="NF001843">
    <property type="entry name" value="PRK00567.1-4"/>
    <property type="match status" value="1"/>
</dbReference>
<dbReference type="GO" id="GO:0005886">
    <property type="term" value="C:plasma membrane"/>
    <property type="evidence" value="ECO:0007669"/>
    <property type="project" value="UniProtKB-SubCell"/>
</dbReference>
<evidence type="ECO:0000256" key="3">
    <source>
        <dbReference type="ARBA" id="ARBA00022448"/>
    </source>
</evidence>
<dbReference type="Pfam" id="PF01741">
    <property type="entry name" value="MscL"/>
    <property type="match status" value="1"/>
</dbReference>
<gene>
    <name evidence="10" type="primary">mscL</name>
    <name evidence="11" type="ORF">KP78_04450</name>
</gene>
<name>A0A0C2RPA5_9BACL</name>
<dbReference type="NCBIfam" id="TIGR00220">
    <property type="entry name" value="mscL"/>
    <property type="match status" value="1"/>
</dbReference>
<accession>A0A0C2RPA5</accession>
<reference evidence="11 12" key="1">
    <citation type="submission" date="2015-01" db="EMBL/GenBank/DDBJ databases">
        <title>Genome sequencing of Jeotgalibacillus soli.</title>
        <authorList>
            <person name="Goh K.M."/>
            <person name="Chan K.-G."/>
            <person name="Yaakop A.S."/>
            <person name="Ee R."/>
            <person name="Gan H.M."/>
            <person name="Chan C.S."/>
        </authorList>
    </citation>
    <scope>NUCLEOTIDE SEQUENCE [LARGE SCALE GENOMIC DNA]</scope>
    <source>
        <strain evidence="11 12">P9</strain>
    </source>
</reference>
<evidence type="ECO:0000256" key="10">
    <source>
        <dbReference type="HAMAP-Rule" id="MF_00115"/>
    </source>
</evidence>
<keyword evidence="3 10" id="KW-0813">Transport</keyword>
<proteinExistence type="inferred from homology"/>
<dbReference type="PRINTS" id="PR01264">
    <property type="entry name" value="MECHCHANNEL"/>
</dbReference>
<dbReference type="OrthoDB" id="9810350at2"/>
<dbReference type="RefSeq" id="WP_041085866.1">
    <property type="nucleotide sequence ID" value="NZ_JXRP01000006.1"/>
</dbReference>
<keyword evidence="8 10" id="KW-0472">Membrane</keyword>
<keyword evidence="6 10" id="KW-1133">Transmembrane helix</keyword>
<dbReference type="InterPro" id="IPR036019">
    <property type="entry name" value="MscL_channel"/>
</dbReference>
<evidence type="ECO:0000256" key="4">
    <source>
        <dbReference type="ARBA" id="ARBA00022475"/>
    </source>
</evidence>
<dbReference type="InterPro" id="IPR037673">
    <property type="entry name" value="MSC/AndL"/>
</dbReference>
<dbReference type="SUPFAM" id="SSF81330">
    <property type="entry name" value="Gated mechanosensitive channel"/>
    <property type="match status" value="1"/>
</dbReference>
<evidence type="ECO:0000313" key="12">
    <source>
        <dbReference type="Proteomes" id="UP000031938"/>
    </source>
</evidence>
<dbReference type="PATRIC" id="fig|889306.3.peg.447"/>
<comment type="similarity">
    <text evidence="2 10">Belongs to the MscL family.</text>
</comment>
<keyword evidence="7 10" id="KW-0406">Ion transport</keyword>
<dbReference type="HAMAP" id="MF_00115">
    <property type="entry name" value="MscL"/>
    <property type="match status" value="1"/>
</dbReference>
<feature type="transmembrane region" description="Helical" evidence="10">
    <location>
        <begin position="21"/>
        <end position="48"/>
    </location>
</feature>
<comment type="subunit">
    <text evidence="10">Homopentamer.</text>
</comment>
<evidence type="ECO:0000256" key="7">
    <source>
        <dbReference type="ARBA" id="ARBA00023065"/>
    </source>
</evidence>
<protein>
    <recommendedName>
        <fullName evidence="10">Large-conductance mechanosensitive channel</fullName>
    </recommendedName>
</protein>
<dbReference type="EMBL" id="JXRP01000006">
    <property type="protein sequence ID" value="KIL52075.1"/>
    <property type="molecule type" value="Genomic_DNA"/>
</dbReference>
<dbReference type="InterPro" id="IPR001185">
    <property type="entry name" value="MS_channel"/>
</dbReference>
<sequence length="126" mass="13907">MMKEFKEFALRGNVLDLAVAVVIGAAFGKIVTALVETIIMPLVGILVGGIDFTSLELSIGGATVSYGVFLQAVVDFIIIAFAIFLFVKLLNRFKRKEEEKEAVPIPDPQIEILREIRDLLKQNEAK</sequence>
<evidence type="ECO:0000256" key="1">
    <source>
        <dbReference type="ARBA" id="ARBA00004651"/>
    </source>
</evidence>
<evidence type="ECO:0000313" key="11">
    <source>
        <dbReference type="EMBL" id="KIL52075.1"/>
    </source>
</evidence>
<keyword evidence="12" id="KW-1185">Reference proteome</keyword>
<dbReference type="InterPro" id="IPR019823">
    <property type="entry name" value="Mechanosensitive_channel_CS"/>
</dbReference>
<comment type="caution">
    <text evidence="11">The sequence shown here is derived from an EMBL/GenBank/DDBJ whole genome shotgun (WGS) entry which is preliminary data.</text>
</comment>
<keyword evidence="4 10" id="KW-1003">Cell membrane</keyword>
<evidence type="ECO:0000256" key="2">
    <source>
        <dbReference type="ARBA" id="ARBA00007254"/>
    </source>
</evidence>
<comment type="function">
    <text evidence="10">Channel that opens in response to stretch forces in the membrane lipid bilayer. May participate in the regulation of osmotic pressure changes within the cell.</text>
</comment>
<keyword evidence="9 10" id="KW-0407">Ion channel</keyword>
<dbReference type="GO" id="GO:0008381">
    <property type="term" value="F:mechanosensitive monoatomic ion channel activity"/>
    <property type="evidence" value="ECO:0007669"/>
    <property type="project" value="UniProtKB-UniRule"/>
</dbReference>
<evidence type="ECO:0000256" key="8">
    <source>
        <dbReference type="ARBA" id="ARBA00023136"/>
    </source>
</evidence>
<feature type="transmembrane region" description="Helical" evidence="10">
    <location>
        <begin position="68"/>
        <end position="90"/>
    </location>
</feature>
<dbReference type="PANTHER" id="PTHR30266:SF2">
    <property type="entry name" value="LARGE-CONDUCTANCE MECHANOSENSITIVE CHANNEL"/>
    <property type="match status" value="1"/>
</dbReference>
<dbReference type="STRING" id="889306.KP78_04450"/>
<evidence type="ECO:0000256" key="9">
    <source>
        <dbReference type="ARBA" id="ARBA00023303"/>
    </source>
</evidence>
<dbReference type="Gene3D" id="1.10.1200.120">
    <property type="entry name" value="Large-conductance mechanosensitive channel, MscL, domain 1"/>
    <property type="match status" value="1"/>
</dbReference>
<dbReference type="NCBIfam" id="NF001842">
    <property type="entry name" value="PRK00567.1-3"/>
    <property type="match status" value="1"/>
</dbReference>
<dbReference type="PANTHER" id="PTHR30266">
    <property type="entry name" value="MECHANOSENSITIVE CHANNEL MSCL"/>
    <property type="match status" value="1"/>
</dbReference>
<dbReference type="Proteomes" id="UP000031938">
    <property type="component" value="Unassembled WGS sequence"/>
</dbReference>
<evidence type="ECO:0000256" key="6">
    <source>
        <dbReference type="ARBA" id="ARBA00022989"/>
    </source>
</evidence>
<dbReference type="PROSITE" id="PS01327">
    <property type="entry name" value="MSCL"/>
    <property type="match status" value="1"/>
</dbReference>